<dbReference type="Gene3D" id="1.10.30.50">
    <property type="match status" value="1"/>
</dbReference>
<reference evidence="1" key="1">
    <citation type="submission" date="2023-06" db="EMBL/GenBank/DDBJ databases">
        <title>Uncultivated large filamentous bacteria from sulfidic sediments reveal new species and different genomic features in energy metabolism and defense.</title>
        <authorList>
            <person name="Fonseca A."/>
        </authorList>
    </citation>
    <scope>NUCLEOTIDE SEQUENCE</scope>
    <source>
        <strain evidence="1">HSG4</strain>
    </source>
</reference>
<dbReference type="Proteomes" id="UP001171945">
    <property type="component" value="Unassembled WGS sequence"/>
</dbReference>
<accession>A0ABT7VWD6</accession>
<dbReference type="GO" id="GO:0004519">
    <property type="term" value="F:endonuclease activity"/>
    <property type="evidence" value="ECO:0007669"/>
    <property type="project" value="UniProtKB-KW"/>
</dbReference>
<keyword evidence="1" id="KW-0255">Endonuclease</keyword>
<proteinExistence type="predicted"/>
<keyword evidence="1" id="KW-0378">Hydrolase</keyword>
<dbReference type="NCBIfam" id="TIGR02646">
    <property type="entry name" value="retron system putative HNH endonuclease"/>
    <property type="match status" value="1"/>
</dbReference>
<sequence length="128" mass="15082">MRHINKPSQAQGPDCLKKKFEQDVPTNPQKAWQGLRSQKCKQQITNDYLCSEQYHLCAYTEIDLDELGCHIEHIKPKSRYPECTFDYQNLVLSCLQSDKLQDYAYDDRFGGHFKCGDRSKEERDKYNP</sequence>
<evidence type="ECO:0000313" key="2">
    <source>
        <dbReference type="Proteomes" id="UP001171945"/>
    </source>
</evidence>
<gene>
    <name evidence="1" type="ORF">QUF54_11130</name>
</gene>
<name>A0ABT7VWD6_9GAMM</name>
<evidence type="ECO:0000313" key="1">
    <source>
        <dbReference type="EMBL" id="MDM8563895.1"/>
    </source>
</evidence>
<organism evidence="1 2">
    <name type="scientific">Candidatus Marithioploca araucensis</name>
    <dbReference type="NCBI Taxonomy" id="70273"/>
    <lineage>
        <taxon>Bacteria</taxon>
        <taxon>Pseudomonadati</taxon>
        <taxon>Pseudomonadota</taxon>
        <taxon>Gammaproteobacteria</taxon>
        <taxon>Thiotrichales</taxon>
        <taxon>Thiotrichaceae</taxon>
        <taxon>Candidatus Marithioploca</taxon>
    </lineage>
</organism>
<protein>
    <submittedName>
        <fullName evidence="1">Retron system putative HNH endonuclease</fullName>
    </submittedName>
</protein>
<dbReference type="InterPro" id="IPR013467">
    <property type="entry name" value="HNH78-like"/>
</dbReference>
<keyword evidence="2" id="KW-1185">Reference proteome</keyword>
<keyword evidence="1" id="KW-0540">Nuclease</keyword>
<feature type="non-terminal residue" evidence="1">
    <location>
        <position position="128"/>
    </location>
</feature>
<comment type="caution">
    <text evidence="1">The sequence shown here is derived from an EMBL/GenBank/DDBJ whole genome shotgun (WGS) entry which is preliminary data.</text>
</comment>
<dbReference type="EMBL" id="JAUCGM010000947">
    <property type="protein sequence ID" value="MDM8563895.1"/>
    <property type="molecule type" value="Genomic_DNA"/>
</dbReference>